<dbReference type="Gene3D" id="2.60.40.10">
    <property type="entry name" value="Immunoglobulins"/>
    <property type="match status" value="1"/>
</dbReference>
<dbReference type="Pfam" id="PF18962">
    <property type="entry name" value="Por_Secre_tail"/>
    <property type="match status" value="1"/>
</dbReference>
<evidence type="ECO:0000259" key="2">
    <source>
        <dbReference type="Pfam" id="PF18962"/>
    </source>
</evidence>
<gene>
    <name evidence="3" type="ORF">SAMN05421768_10539</name>
</gene>
<sequence length="572" mass="62762">MKRIYFLLSMFPVGLAAQSFSEIQTGMNNFYFSASDIADIDNNGTMDIVVTGAIDSDGDGQPDATYNEVYQNNGTTFQPYTDLGGDVTHLGDVRFIDFDNDGLMDMISTGLSYMDIVNYKHYRFKNTGTGFVRQKELPGKIYGSMEVFDFNHDGKQDYAINGTQFAHGSGEFNNTIDFYRNTGSGFEMTENWVNGTQNGSFKVVDLNNDHLLDVIVIGSDINGDPVSKVYLNQGGTLVDAQSLDSLTSGKLEVADFNADGFQDVVVAGKDANDDPYFAVLMNDGTGTLVAQQIGPAEIEDASLSVGDLNNDGYYDFIISGNINYNAVVKTYLYNPASQTFTEGTTTGIYKLGGPGMVQLLDFNNDNHLDVVLGGFDWSDSVFPSLTKAFKNNSTATNAKPTAPTHLNLTRSGNRFNFTWSGATDDKTPVNALRYEIKVGSTQGGQDIAKYIVTTPSWFLDLDPSVQNVYWSVRAIDASKKYSDVSTVGTLGTKENNINKEIELVIYPNPTSDKVYIKGEKVSEAEVYSMEGRKLNVILNGDQSINVSHLPKGVYLLKLKIKNEITTKKLTIK</sequence>
<proteinExistence type="predicted"/>
<dbReference type="InterPro" id="IPR026444">
    <property type="entry name" value="Secre_tail"/>
</dbReference>
<protein>
    <submittedName>
        <fullName evidence="3">Por secretion system C-terminal sorting domain-containing protein</fullName>
    </submittedName>
</protein>
<evidence type="ECO:0000313" key="4">
    <source>
        <dbReference type="Proteomes" id="UP000186106"/>
    </source>
</evidence>
<evidence type="ECO:0000313" key="3">
    <source>
        <dbReference type="EMBL" id="SIS36055.1"/>
    </source>
</evidence>
<dbReference type="RefSeq" id="WP_076354464.1">
    <property type="nucleotide sequence ID" value="NZ_CP033926.1"/>
</dbReference>
<dbReference type="InterPro" id="IPR013783">
    <property type="entry name" value="Ig-like_fold"/>
</dbReference>
<dbReference type="PANTHER" id="PTHR46580">
    <property type="entry name" value="SENSOR KINASE-RELATED"/>
    <property type="match status" value="1"/>
</dbReference>
<dbReference type="EMBL" id="FTNZ01000005">
    <property type="protein sequence ID" value="SIS36055.1"/>
    <property type="molecule type" value="Genomic_DNA"/>
</dbReference>
<organism evidence="3 4">
    <name type="scientific">Chryseobacterium joostei</name>
    <dbReference type="NCBI Taxonomy" id="112234"/>
    <lineage>
        <taxon>Bacteria</taxon>
        <taxon>Pseudomonadati</taxon>
        <taxon>Bacteroidota</taxon>
        <taxon>Flavobacteriia</taxon>
        <taxon>Flavobacteriales</taxon>
        <taxon>Weeksellaceae</taxon>
        <taxon>Chryseobacterium group</taxon>
        <taxon>Chryseobacterium</taxon>
    </lineage>
</organism>
<dbReference type="Pfam" id="PF13517">
    <property type="entry name" value="FG-GAP_3"/>
    <property type="match status" value="1"/>
</dbReference>
<name>A0A1N7IG43_9FLAO</name>
<dbReference type="Gene3D" id="2.130.10.130">
    <property type="entry name" value="Integrin alpha, N-terminal"/>
    <property type="match status" value="2"/>
</dbReference>
<dbReference type="SUPFAM" id="SSF69318">
    <property type="entry name" value="Integrin alpha N-terminal domain"/>
    <property type="match status" value="2"/>
</dbReference>
<dbReference type="InterPro" id="IPR013517">
    <property type="entry name" value="FG-GAP"/>
</dbReference>
<dbReference type="Proteomes" id="UP000186106">
    <property type="component" value="Unassembled WGS sequence"/>
</dbReference>
<dbReference type="InterPro" id="IPR028994">
    <property type="entry name" value="Integrin_alpha_N"/>
</dbReference>
<dbReference type="PANTHER" id="PTHR46580:SF4">
    <property type="entry name" value="ATP_GTP-BINDING PROTEIN"/>
    <property type="match status" value="1"/>
</dbReference>
<accession>A0A1N7IG43</accession>
<feature type="domain" description="Secretion system C-terminal sorting" evidence="2">
    <location>
        <begin position="505"/>
        <end position="571"/>
    </location>
</feature>
<reference evidence="3 4" key="1">
    <citation type="submission" date="2017-01" db="EMBL/GenBank/DDBJ databases">
        <authorList>
            <person name="Mah S.A."/>
            <person name="Swanson W.J."/>
            <person name="Moy G.W."/>
            <person name="Vacquier V.D."/>
        </authorList>
    </citation>
    <scope>NUCLEOTIDE SEQUENCE [LARGE SCALE GENOMIC DNA]</scope>
    <source>
        <strain evidence="3 4">DSM 16927</strain>
    </source>
</reference>
<keyword evidence="1" id="KW-0732">Signal</keyword>
<dbReference type="NCBIfam" id="TIGR04183">
    <property type="entry name" value="Por_Secre_tail"/>
    <property type="match status" value="1"/>
</dbReference>
<evidence type="ECO:0000256" key="1">
    <source>
        <dbReference type="ARBA" id="ARBA00022729"/>
    </source>
</evidence>
<dbReference type="STRING" id="112234.SAMN05421768_10539"/>
<dbReference type="AlphaFoldDB" id="A0A1N7IG43"/>